<accession>A0ABN7XFV1</accession>
<evidence type="ECO:0000313" key="2">
    <source>
        <dbReference type="Proteomes" id="UP000789901"/>
    </source>
</evidence>
<gene>
    <name evidence="1" type="ORF">GMARGA_LOCUS42522</name>
</gene>
<name>A0ABN7XFV1_GIGMA</name>
<comment type="caution">
    <text evidence="1">The sequence shown here is derived from an EMBL/GenBank/DDBJ whole genome shotgun (WGS) entry which is preliminary data.</text>
</comment>
<evidence type="ECO:0000313" key="1">
    <source>
        <dbReference type="EMBL" id="CAG8853701.1"/>
    </source>
</evidence>
<dbReference type="EMBL" id="CAJVQB010127901">
    <property type="protein sequence ID" value="CAG8853701.1"/>
    <property type="molecule type" value="Genomic_DNA"/>
</dbReference>
<organism evidence="1 2">
    <name type="scientific">Gigaspora margarita</name>
    <dbReference type="NCBI Taxonomy" id="4874"/>
    <lineage>
        <taxon>Eukaryota</taxon>
        <taxon>Fungi</taxon>
        <taxon>Fungi incertae sedis</taxon>
        <taxon>Mucoromycota</taxon>
        <taxon>Glomeromycotina</taxon>
        <taxon>Glomeromycetes</taxon>
        <taxon>Diversisporales</taxon>
        <taxon>Gigasporaceae</taxon>
        <taxon>Gigaspora</taxon>
    </lineage>
</organism>
<proteinExistence type="predicted"/>
<feature type="non-terminal residue" evidence="1">
    <location>
        <position position="1"/>
    </location>
</feature>
<dbReference type="Proteomes" id="UP000789901">
    <property type="component" value="Unassembled WGS sequence"/>
</dbReference>
<keyword evidence="2" id="KW-1185">Reference proteome</keyword>
<protein>
    <submittedName>
        <fullName evidence="1">45689_t:CDS:1</fullName>
    </submittedName>
</protein>
<reference evidence="1 2" key="1">
    <citation type="submission" date="2021-06" db="EMBL/GenBank/DDBJ databases">
        <authorList>
            <person name="Kallberg Y."/>
            <person name="Tangrot J."/>
            <person name="Rosling A."/>
        </authorList>
    </citation>
    <scope>NUCLEOTIDE SEQUENCE [LARGE SCALE GENOMIC DNA]</scope>
    <source>
        <strain evidence="1 2">120-4 pot B 10/14</strain>
    </source>
</reference>
<sequence>KEEFDKANLYFTSNIDVNIFEKGGNSMDSEIETDLTNSEKYLYPLTKGQSFTN</sequence>